<evidence type="ECO:0000313" key="2">
    <source>
        <dbReference type="Proteomes" id="UP001595191"/>
    </source>
</evidence>
<gene>
    <name evidence="1" type="ORF">ACEZ3G_07875</name>
</gene>
<name>A0ACC7LIP1_9FLAO</name>
<dbReference type="EMBL" id="JBHFPV010000001">
    <property type="protein sequence ID" value="MFH6603390.1"/>
    <property type="molecule type" value="Genomic_DNA"/>
</dbReference>
<accession>A0ACC7LIP1</accession>
<organism evidence="1 2">
    <name type="scientific">Meishania litoralis</name>
    <dbReference type="NCBI Taxonomy" id="3434685"/>
    <lineage>
        <taxon>Bacteria</taxon>
        <taxon>Pseudomonadati</taxon>
        <taxon>Bacteroidota</taxon>
        <taxon>Flavobacteriia</taxon>
        <taxon>Flavobacteriales</taxon>
        <taxon>Flavobacteriaceae</taxon>
        <taxon>Meishania</taxon>
    </lineage>
</organism>
<dbReference type="Proteomes" id="UP001595191">
    <property type="component" value="Unassembled WGS sequence"/>
</dbReference>
<keyword evidence="2" id="KW-1185">Reference proteome</keyword>
<sequence>MRRAALVLTLFLSFGAILKAQDKEGTISEGDIVVLAQTAGSNYRYIHFPRKNFIIKRGAIANFNELVGKKLIVAQIETDKDGNLNATLRRKDGHNFFRFYPTVKAEISKALQNGELRMKG</sequence>
<protein>
    <submittedName>
        <fullName evidence="1">Uncharacterized protein</fullName>
    </submittedName>
</protein>
<proteinExistence type="predicted"/>
<comment type="caution">
    <text evidence="1">The sequence shown here is derived from an EMBL/GenBank/DDBJ whole genome shotgun (WGS) entry which is preliminary data.</text>
</comment>
<evidence type="ECO:0000313" key="1">
    <source>
        <dbReference type="EMBL" id="MFH6603390.1"/>
    </source>
</evidence>
<reference evidence="1" key="1">
    <citation type="submission" date="2024-09" db="EMBL/GenBank/DDBJ databases">
        <authorList>
            <person name="Liu J."/>
        </authorList>
    </citation>
    <scope>NUCLEOTIDE SEQUENCE</scope>
    <source>
        <strain evidence="1">NBU2967</strain>
    </source>
</reference>